<dbReference type="EMBL" id="JACHIV010000001">
    <property type="protein sequence ID" value="MBB5067221.1"/>
    <property type="molecule type" value="Genomic_DNA"/>
</dbReference>
<dbReference type="Gene3D" id="1.25.40.10">
    <property type="entry name" value="Tetratricopeptide repeat domain"/>
    <property type="match status" value="1"/>
</dbReference>
<protein>
    <submittedName>
        <fullName evidence="7">DNA-binding SARP family transcriptional activator</fullName>
    </submittedName>
</protein>
<dbReference type="AlphaFoldDB" id="A0A840N8R3"/>
<dbReference type="GO" id="GO:0006355">
    <property type="term" value="P:regulation of DNA-templated transcription"/>
    <property type="evidence" value="ECO:0007669"/>
    <property type="project" value="InterPro"/>
</dbReference>
<name>A0A840N8R3_9PSEU</name>
<reference evidence="7 8" key="1">
    <citation type="submission" date="2020-08" db="EMBL/GenBank/DDBJ databases">
        <title>Sequencing the genomes of 1000 actinobacteria strains.</title>
        <authorList>
            <person name="Klenk H.-P."/>
        </authorList>
    </citation>
    <scope>NUCLEOTIDE SEQUENCE [LARGE SCALE GENOMIC DNA]</scope>
    <source>
        <strain evidence="7 8">DSM 45582</strain>
    </source>
</reference>
<evidence type="ECO:0000259" key="6">
    <source>
        <dbReference type="PROSITE" id="PS51755"/>
    </source>
</evidence>
<evidence type="ECO:0000256" key="4">
    <source>
        <dbReference type="ARBA" id="ARBA00023163"/>
    </source>
</evidence>
<keyword evidence="8" id="KW-1185">Reference proteome</keyword>
<dbReference type="Proteomes" id="UP000580474">
    <property type="component" value="Unassembled WGS sequence"/>
</dbReference>
<keyword evidence="2" id="KW-0805">Transcription regulation</keyword>
<proteinExistence type="inferred from homology"/>
<dbReference type="SMART" id="SM01043">
    <property type="entry name" value="BTAD"/>
    <property type="match status" value="1"/>
</dbReference>
<accession>A0A840N8R3</accession>
<dbReference type="InterPro" id="IPR005158">
    <property type="entry name" value="BTAD"/>
</dbReference>
<dbReference type="PANTHER" id="PTHR35807">
    <property type="entry name" value="TRANSCRIPTIONAL REGULATOR REDD-RELATED"/>
    <property type="match status" value="1"/>
</dbReference>
<evidence type="ECO:0000256" key="2">
    <source>
        <dbReference type="ARBA" id="ARBA00023015"/>
    </source>
</evidence>
<dbReference type="InterPro" id="IPR016032">
    <property type="entry name" value="Sig_transdc_resp-reg_C-effctor"/>
</dbReference>
<gene>
    <name evidence="7" type="ORF">BJ969_000309</name>
</gene>
<dbReference type="InterPro" id="IPR051677">
    <property type="entry name" value="AfsR-DnrI-RedD_regulator"/>
</dbReference>
<evidence type="ECO:0000313" key="8">
    <source>
        <dbReference type="Proteomes" id="UP000580474"/>
    </source>
</evidence>
<dbReference type="PROSITE" id="PS51755">
    <property type="entry name" value="OMPR_PHOB"/>
    <property type="match status" value="1"/>
</dbReference>
<dbReference type="CDD" id="cd15831">
    <property type="entry name" value="BTAD"/>
    <property type="match status" value="1"/>
</dbReference>
<dbReference type="SMART" id="SM00862">
    <property type="entry name" value="Trans_reg_C"/>
    <property type="match status" value="1"/>
</dbReference>
<dbReference type="InterPro" id="IPR036388">
    <property type="entry name" value="WH-like_DNA-bd_sf"/>
</dbReference>
<dbReference type="Gene3D" id="1.10.10.10">
    <property type="entry name" value="Winged helix-like DNA-binding domain superfamily/Winged helix DNA-binding domain"/>
    <property type="match status" value="1"/>
</dbReference>
<dbReference type="SUPFAM" id="SSF46894">
    <property type="entry name" value="C-terminal effector domain of the bipartite response regulators"/>
    <property type="match status" value="1"/>
</dbReference>
<dbReference type="PANTHER" id="PTHR35807:SF1">
    <property type="entry name" value="TRANSCRIPTIONAL REGULATOR REDD"/>
    <property type="match status" value="1"/>
</dbReference>
<evidence type="ECO:0000313" key="7">
    <source>
        <dbReference type="EMBL" id="MBB5067221.1"/>
    </source>
</evidence>
<dbReference type="Pfam" id="PF03704">
    <property type="entry name" value="BTAD"/>
    <property type="match status" value="1"/>
</dbReference>
<comment type="similarity">
    <text evidence="1">Belongs to the AfsR/DnrI/RedD regulatory family.</text>
</comment>
<evidence type="ECO:0000256" key="3">
    <source>
        <dbReference type="ARBA" id="ARBA00023125"/>
    </source>
</evidence>
<keyword evidence="4" id="KW-0804">Transcription</keyword>
<dbReference type="InterPro" id="IPR001867">
    <property type="entry name" value="OmpR/PhoB-type_DNA-bd"/>
</dbReference>
<feature type="domain" description="OmpR/PhoB-type" evidence="6">
    <location>
        <begin position="1"/>
        <end position="91"/>
    </location>
</feature>
<dbReference type="Pfam" id="PF00486">
    <property type="entry name" value="Trans_reg_C"/>
    <property type="match status" value="1"/>
</dbReference>
<evidence type="ECO:0000256" key="1">
    <source>
        <dbReference type="ARBA" id="ARBA00005820"/>
    </source>
</evidence>
<comment type="caution">
    <text evidence="7">The sequence shown here is derived from an EMBL/GenBank/DDBJ whole genome shotgun (WGS) entry which is preliminary data.</text>
</comment>
<organism evidence="7 8">
    <name type="scientific">Saccharopolyspora gloriosae</name>
    <dbReference type="NCBI Taxonomy" id="455344"/>
    <lineage>
        <taxon>Bacteria</taxon>
        <taxon>Bacillati</taxon>
        <taxon>Actinomycetota</taxon>
        <taxon>Actinomycetes</taxon>
        <taxon>Pseudonocardiales</taxon>
        <taxon>Pseudonocardiaceae</taxon>
        <taxon>Saccharopolyspora</taxon>
    </lineage>
</organism>
<feature type="DNA-binding region" description="OmpR/PhoB-type" evidence="5">
    <location>
        <begin position="1"/>
        <end position="91"/>
    </location>
</feature>
<dbReference type="GO" id="GO:0003677">
    <property type="term" value="F:DNA binding"/>
    <property type="evidence" value="ECO:0007669"/>
    <property type="project" value="UniProtKB-UniRule"/>
</dbReference>
<sequence>MEYRILGPVEVLRDDGERVVLDGTKQRTVLAALLLSGPNLLSDARLSEFLWGTRPPATSTAQIYTYVSRLRKLLGREVTIGRRSPGYVLDIGDGRLDLAEFEQHVRLGQDALGAARCEEAVRHLRRALNLWRGPALVDVAESLAAEEDGRLQELRLVALEGLVEGELVLGGHARLTAELFGLVRLHPLRERFRAQLMIALHRCDRQAEALALYDEGRRLLAAELGVDPGVRLRRAHHAVLTADAADPVSLEPPRESARVGAATLRI</sequence>
<dbReference type="GO" id="GO:0000160">
    <property type="term" value="P:phosphorelay signal transduction system"/>
    <property type="evidence" value="ECO:0007669"/>
    <property type="project" value="InterPro"/>
</dbReference>
<dbReference type="SUPFAM" id="SSF48452">
    <property type="entry name" value="TPR-like"/>
    <property type="match status" value="1"/>
</dbReference>
<dbReference type="RefSeq" id="WP_184476604.1">
    <property type="nucleotide sequence ID" value="NZ_JACHIV010000001.1"/>
</dbReference>
<dbReference type="InterPro" id="IPR011990">
    <property type="entry name" value="TPR-like_helical_dom_sf"/>
</dbReference>
<evidence type="ECO:0000256" key="5">
    <source>
        <dbReference type="PROSITE-ProRule" id="PRU01091"/>
    </source>
</evidence>
<keyword evidence="3 5" id="KW-0238">DNA-binding</keyword>